<evidence type="ECO:0000256" key="1">
    <source>
        <dbReference type="ARBA" id="ARBA00022603"/>
    </source>
</evidence>
<protein>
    <submittedName>
        <fullName evidence="4">tRNA1(Val) A37 N6-methylase TrmN6</fullName>
    </submittedName>
</protein>
<dbReference type="GO" id="GO:0032259">
    <property type="term" value="P:methylation"/>
    <property type="evidence" value="ECO:0007669"/>
    <property type="project" value="UniProtKB-KW"/>
</dbReference>
<organism evidence="4 5">
    <name type="scientific">Pacificibacter maritimus</name>
    <dbReference type="NCBI Taxonomy" id="762213"/>
    <lineage>
        <taxon>Bacteria</taxon>
        <taxon>Pseudomonadati</taxon>
        <taxon>Pseudomonadota</taxon>
        <taxon>Alphaproteobacteria</taxon>
        <taxon>Rhodobacterales</taxon>
        <taxon>Roseobacteraceae</taxon>
        <taxon>Pacificibacter</taxon>
    </lineage>
</organism>
<evidence type="ECO:0000256" key="2">
    <source>
        <dbReference type="ARBA" id="ARBA00022691"/>
    </source>
</evidence>
<dbReference type="Gene3D" id="3.40.50.150">
    <property type="entry name" value="Vaccinia Virus protein VP39"/>
    <property type="match status" value="1"/>
</dbReference>
<dbReference type="RefSeq" id="WP_246002346.1">
    <property type="nucleotide sequence ID" value="NZ_RKQK01000003.1"/>
</dbReference>
<dbReference type="GO" id="GO:0003676">
    <property type="term" value="F:nucleic acid binding"/>
    <property type="evidence" value="ECO:0007669"/>
    <property type="project" value="InterPro"/>
</dbReference>
<dbReference type="InterPro" id="IPR002052">
    <property type="entry name" value="DNA_methylase_N6_adenine_CS"/>
</dbReference>
<accession>A0A3N4V007</accession>
<feature type="domain" description="Methyltransferase small" evidence="3">
    <location>
        <begin position="33"/>
        <end position="125"/>
    </location>
</feature>
<reference evidence="4 5" key="1">
    <citation type="submission" date="2018-11" db="EMBL/GenBank/DDBJ databases">
        <title>Genomic Encyclopedia of Type Strains, Phase IV (KMG-IV): sequencing the most valuable type-strain genomes for metagenomic binning, comparative biology and taxonomic classification.</title>
        <authorList>
            <person name="Goeker M."/>
        </authorList>
    </citation>
    <scope>NUCLEOTIDE SEQUENCE [LARGE SCALE GENOMIC DNA]</scope>
    <source>
        <strain evidence="4 5">DSM 104731</strain>
    </source>
</reference>
<dbReference type="SUPFAM" id="SSF53335">
    <property type="entry name" value="S-adenosyl-L-methionine-dependent methyltransferases"/>
    <property type="match status" value="1"/>
</dbReference>
<dbReference type="PROSITE" id="PS00092">
    <property type="entry name" value="N6_MTASE"/>
    <property type="match status" value="1"/>
</dbReference>
<keyword evidence="1 4" id="KW-0808">Transferase</keyword>
<proteinExistence type="predicted"/>
<dbReference type="InterPro" id="IPR007848">
    <property type="entry name" value="Small_mtfrase_dom"/>
</dbReference>
<evidence type="ECO:0000313" key="4">
    <source>
        <dbReference type="EMBL" id="RPE66254.1"/>
    </source>
</evidence>
<keyword evidence="2" id="KW-0949">S-adenosyl-L-methionine</keyword>
<dbReference type="PANTHER" id="PTHR47739:SF1">
    <property type="entry name" value="TRNA1(VAL) (ADENINE(37)-N6)-METHYLTRANSFERASE"/>
    <property type="match status" value="1"/>
</dbReference>
<dbReference type="AlphaFoldDB" id="A0A3N4V007"/>
<keyword evidence="5" id="KW-1185">Reference proteome</keyword>
<name>A0A3N4V007_9RHOB</name>
<dbReference type="GO" id="GO:0008168">
    <property type="term" value="F:methyltransferase activity"/>
    <property type="evidence" value="ECO:0007669"/>
    <property type="project" value="UniProtKB-KW"/>
</dbReference>
<sequence length="252" mass="27477">MIATSETCDDFLMGRVKLLQPAKGYRAGIDPVLLAAATPAQAGQTVLELGCGAGAASLCLNARVSGLSFVGVEMQGLYADLARRNAVRNGADMEVVQADIQSMPLSVRDRRFDHVIANPPYYLKNKFTASNDEGRNVAVSGETPLETWIDLASKRLGPRGYFTMIQKADRLLDILANLHGRLGSVRVRPIQARSDREARLVIVQARKLGRADFVLEAPLRMHDGPRHERDGDSYSEQALAILRHSAALGWGD</sequence>
<evidence type="ECO:0000313" key="5">
    <source>
        <dbReference type="Proteomes" id="UP000269689"/>
    </source>
</evidence>
<dbReference type="InterPro" id="IPR029063">
    <property type="entry name" value="SAM-dependent_MTases_sf"/>
</dbReference>
<keyword evidence="1 4" id="KW-0489">Methyltransferase</keyword>
<dbReference type="Proteomes" id="UP000269689">
    <property type="component" value="Unassembled WGS sequence"/>
</dbReference>
<dbReference type="CDD" id="cd02440">
    <property type="entry name" value="AdoMet_MTases"/>
    <property type="match status" value="1"/>
</dbReference>
<dbReference type="InterPro" id="IPR050210">
    <property type="entry name" value="tRNA_Adenine-N(6)_MTase"/>
</dbReference>
<dbReference type="PANTHER" id="PTHR47739">
    <property type="entry name" value="TRNA1(VAL) (ADENINE(37)-N6)-METHYLTRANSFERASE"/>
    <property type="match status" value="1"/>
</dbReference>
<comment type="caution">
    <text evidence="4">The sequence shown here is derived from an EMBL/GenBank/DDBJ whole genome shotgun (WGS) entry which is preliminary data.</text>
</comment>
<dbReference type="Pfam" id="PF05175">
    <property type="entry name" value="MTS"/>
    <property type="match status" value="1"/>
</dbReference>
<evidence type="ECO:0000259" key="3">
    <source>
        <dbReference type="Pfam" id="PF05175"/>
    </source>
</evidence>
<dbReference type="EMBL" id="RKQK01000003">
    <property type="protein sequence ID" value="RPE66254.1"/>
    <property type="molecule type" value="Genomic_DNA"/>
</dbReference>
<gene>
    <name evidence="4" type="ORF">EDD53_1954</name>
</gene>